<evidence type="ECO:0000313" key="2">
    <source>
        <dbReference type="Proteomes" id="UP001060085"/>
    </source>
</evidence>
<proteinExistence type="predicted"/>
<keyword evidence="2" id="KW-1185">Reference proteome</keyword>
<organism evidence="1 2">
    <name type="scientific">Catharanthus roseus</name>
    <name type="common">Madagascar periwinkle</name>
    <name type="synonym">Vinca rosea</name>
    <dbReference type="NCBI Taxonomy" id="4058"/>
    <lineage>
        <taxon>Eukaryota</taxon>
        <taxon>Viridiplantae</taxon>
        <taxon>Streptophyta</taxon>
        <taxon>Embryophyta</taxon>
        <taxon>Tracheophyta</taxon>
        <taxon>Spermatophyta</taxon>
        <taxon>Magnoliopsida</taxon>
        <taxon>eudicotyledons</taxon>
        <taxon>Gunneridae</taxon>
        <taxon>Pentapetalae</taxon>
        <taxon>asterids</taxon>
        <taxon>lamiids</taxon>
        <taxon>Gentianales</taxon>
        <taxon>Apocynaceae</taxon>
        <taxon>Rauvolfioideae</taxon>
        <taxon>Vinceae</taxon>
        <taxon>Catharanthinae</taxon>
        <taxon>Catharanthus</taxon>
    </lineage>
</organism>
<accession>A0ACB9ZRV0</accession>
<protein>
    <submittedName>
        <fullName evidence="1">Uncharacterized protein</fullName>
    </submittedName>
</protein>
<name>A0ACB9ZRV0_CATRO</name>
<evidence type="ECO:0000313" key="1">
    <source>
        <dbReference type="EMBL" id="KAI5650145.1"/>
    </source>
</evidence>
<dbReference type="EMBL" id="CM044708">
    <property type="protein sequence ID" value="KAI5650145.1"/>
    <property type="molecule type" value="Genomic_DNA"/>
</dbReference>
<reference evidence="2" key="1">
    <citation type="journal article" date="2023" name="Nat. Plants">
        <title>Single-cell RNA sequencing provides a high-resolution roadmap for understanding the multicellular compartmentation of specialized metabolism.</title>
        <authorList>
            <person name="Sun S."/>
            <person name="Shen X."/>
            <person name="Li Y."/>
            <person name="Li Y."/>
            <person name="Wang S."/>
            <person name="Li R."/>
            <person name="Zhang H."/>
            <person name="Shen G."/>
            <person name="Guo B."/>
            <person name="Wei J."/>
            <person name="Xu J."/>
            <person name="St-Pierre B."/>
            <person name="Chen S."/>
            <person name="Sun C."/>
        </authorList>
    </citation>
    <scope>NUCLEOTIDE SEQUENCE [LARGE SCALE GENOMIC DNA]</scope>
</reference>
<dbReference type="Proteomes" id="UP001060085">
    <property type="component" value="Linkage Group LG08"/>
</dbReference>
<comment type="caution">
    <text evidence="1">The sequence shown here is derived from an EMBL/GenBank/DDBJ whole genome shotgun (WGS) entry which is preliminary data.</text>
</comment>
<gene>
    <name evidence="1" type="ORF">M9H77_36150</name>
</gene>
<sequence length="129" mass="13810">MVGEQPIRSRRSLILGHDDHTLSPLVRTRYSLPRSSSTATSSATPATPVIRPGEHNVEGKGSFGSDLEVVRESPGTGLSQGRKRTRVAIKRALSSKTSTKKARAVTPPTSAPLKAKSLSTNTFTQTLMN</sequence>